<dbReference type="Proteomes" id="UP000691718">
    <property type="component" value="Unassembled WGS sequence"/>
</dbReference>
<name>A0A8S3WDP8_PARAO</name>
<dbReference type="AlphaFoldDB" id="A0A8S3WDP8"/>
<evidence type="ECO:0000313" key="1">
    <source>
        <dbReference type="EMBL" id="CAG4954937.1"/>
    </source>
</evidence>
<reference evidence="1" key="1">
    <citation type="submission" date="2021-04" db="EMBL/GenBank/DDBJ databases">
        <authorList>
            <person name="Tunstrom K."/>
        </authorList>
    </citation>
    <scope>NUCLEOTIDE SEQUENCE</scope>
</reference>
<protein>
    <submittedName>
        <fullName evidence="1">(apollo) hypothetical protein</fullName>
    </submittedName>
</protein>
<comment type="caution">
    <text evidence="1">The sequence shown here is derived from an EMBL/GenBank/DDBJ whole genome shotgun (WGS) entry which is preliminary data.</text>
</comment>
<sequence length="68" mass="7780">MIGVISSKEDLEFVAIANKSEKYIGAKNVTEHDKEDTIVEKESQKVRPNNAVKNKIQEKIITEKMFLM</sequence>
<gene>
    <name evidence="1" type="ORF">PAPOLLO_LOCUS5187</name>
</gene>
<proteinExistence type="predicted"/>
<keyword evidence="2" id="KW-1185">Reference proteome</keyword>
<accession>A0A8S3WDP8</accession>
<dbReference type="EMBL" id="CAJQZP010000295">
    <property type="protein sequence ID" value="CAG4954937.1"/>
    <property type="molecule type" value="Genomic_DNA"/>
</dbReference>
<evidence type="ECO:0000313" key="2">
    <source>
        <dbReference type="Proteomes" id="UP000691718"/>
    </source>
</evidence>
<organism evidence="1 2">
    <name type="scientific">Parnassius apollo</name>
    <name type="common">Apollo butterfly</name>
    <name type="synonym">Papilio apollo</name>
    <dbReference type="NCBI Taxonomy" id="110799"/>
    <lineage>
        <taxon>Eukaryota</taxon>
        <taxon>Metazoa</taxon>
        <taxon>Ecdysozoa</taxon>
        <taxon>Arthropoda</taxon>
        <taxon>Hexapoda</taxon>
        <taxon>Insecta</taxon>
        <taxon>Pterygota</taxon>
        <taxon>Neoptera</taxon>
        <taxon>Endopterygota</taxon>
        <taxon>Lepidoptera</taxon>
        <taxon>Glossata</taxon>
        <taxon>Ditrysia</taxon>
        <taxon>Papilionoidea</taxon>
        <taxon>Papilionidae</taxon>
        <taxon>Parnassiinae</taxon>
        <taxon>Parnassini</taxon>
        <taxon>Parnassius</taxon>
        <taxon>Parnassius</taxon>
    </lineage>
</organism>